<reference evidence="1 2" key="1">
    <citation type="submission" date="2014-02" db="EMBL/GenBank/DDBJ databases">
        <title>The small core and large imbalanced accessory genome model reveals a collaborative survival strategy of Sorangium cellulosum strains in nature.</title>
        <authorList>
            <person name="Han K."/>
            <person name="Peng R."/>
            <person name="Blom J."/>
            <person name="Li Y.-Z."/>
        </authorList>
    </citation>
    <scope>NUCLEOTIDE SEQUENCE [LARGE SCALE GENOMIC DNA]</scope>
    <source>
        <strain evidence="1 2">So0157-25</strain>
    </source>
</reference>
<protein>
    <recommendedName>
        <fullName evidence="3">MalT-like TPR region domain-containing protein</fullName>
    </recommendedName>
</protein>
<evidence type="ECO:0000313" key="2">
    <source>
        <dbReference type="Proteomes" id="UP000075420"/>
    </source>
</evidence>
<comment type="caution">
    <text evidence="1">The sequence shown here is derived from an EMBL/GenBank/DDBJ whole genome shotgun (WGS) entry which is preliminary data.</text>
</comment>
<dbReference type="EMBL" id="JELY01002959">
    <property type="protein sequence ID" value="KYF51153.1"/>
    <property type="molecule type" value="Genomic_DNA"/>
</dbReference>
<organism evidence="1 2">
    <name type="scientific">Sorangium cellulosum</name>
    <name type="common">Polyangium cellulosum</name>
    <dbReference type="NCBI Taxonomy" id="56"/>
    <lineage>
        <taxon>Bacteria</taxon>
        <taxon>Pseudomonadati</taxon>
        <taxon>Myxococcota</taxon>
        <taxon>Polyangia</taxon>
        <taxon>Polyangiales</taxon>
        <taxon>Polyangiaceae</taxon>
        <taxon>Sorangium</taxon>
    </lineage>
</organism>
<sequence>MNLVLSKFPGIPGFWWAAYRLAEAAGDLATAWSALSRAHRLDPDNRQFTAMGVLVAARALSAGDADEHLGRARASLDRAGAEVCLMYALAEIELARADGARARWLRAREATSVGLVQARSEELRRELHATQLVLDSLLAGQDPTFDALYLAGLGAVAASAPPKSNVIELLSWEAERRVQAMERRAAA</sequence>
<dbReference type="Proteomes" id="UP000075420">
    <property type="component" value="Unassembled WGS sequence"/>
</dbReference>
<dbReference type="AlphaFoldDB" id="A0A150P649"/>
<proteinExistence type="predicted"/>
<evidence type="ECO:0000313" key="1">
    <source>
        <dbReference type="EMBL" id="KYF51153.1"/>
    </source>
</evidence>
<name>A0A150P649_SORCE</name>
<evidence type="ECO:0008006" key="3">
    <source>
        <dbReference type="Google" id="ProtNLM"/>
    </source>
</evidence>
<accession>A0A150P649</accession>
<gene>
    <name evidence="1" type="ORF">BE08_44345</name>
</gene>